<dbReference type="Proteomes" id="UP000191554">
    <property type="component" value="Unassembled WGS sequence"/>
</dbReference>
<dbReference type="SUPFAM" id="SSF53756">
    <property type="entry name" value="UDP-Glycosyltransferase/glycogen phosphorylase"/>
    <property type="match status" value="1"/>
</dbReference>
<dbReference type="OrthoDB" id="6620093at2"/>
<dbReference type="GO" id="GO:0016829">
    <property type="term" value="F:lyase activity"/>
    <property type="evidence" value="ECO:0007669"/>
    <property type="project" value="UniProtKB-KW"/>
</dbReference>
<feature type="domain" description="Erythromycin biosynthesis protein CIII-like C-terminal" evidence="1">
    <location>
        <begin position="276"/>
        <end position="398"/>
    </location>
</feature>
<dbReference type="GO" id="GO:0008194">
    <property type="term" value="F:UDP-glycosyltransferase activity"/>
    <property type="evidence" value="ECO:0007669"/>
    <property type="project" value="InterPro"/>
</dbReference>
<dbReference type="EC" id="4.3.3.5" evidence="2"/>
<dbReference type="InterPro" id="IPR010610">
    <property type="entry name" value="EryCIII-like_C"/>
</dbReference>
<proteinExistence type="predicted"/>
<dbReference type="PANTHER" id="PTHR48050:SF13">
    <property type="entry name" value="STEROL 3-BETA-GLUCOSYLTRANSFERASE UGT80A2"/>
    <property type="match status" value="1"/>
</dbReference>
<dbReference type="Pfam" id="PF06722">
    <property type="entry name" value="EryCIII-like_C"/>
    <property type="match status" value="1"/>
</dbReference>
<name>A0A1V4SPN1_RUMHU</name>
<protein>
    <submittedName>
        <fullName evidence="2">4'-demethylrebeccamycin synthase</fullName>
        <ecNumber evidence="2">4.3.3.5</ecNumber>
    </submittedName>
</protein>
<dbReference type="STRING" id="48256.CLHUN_10940"/>
<sequence>MAKAVFFTLPHHGHINPNIGLLEELVRRGEAVLCYSSAKYKGIVEAAGARWREYRVDLEAFFFKKGEYGTDIPAQENEDIRFNIQKAFEDIEALFGVGRDIYLKHCKEILEYGADYFIYDSFAVWGKIFSDKLGIPAVCCESLFVMTEEIFNAHIEYFIVYLIKNKSLDSVTPAEKKLAADCMDYYSRRIQRKLAIRDFSFSGYFYSDYLNIVYLVKEMQPMSHCIGDKFALVGMDYNTGTDLQNKREENRTPLIFISRGTIHGSEAMEVFNKCISVLGGMDCRVIISTGGCTAGTQFKDLPSNIKVFDFVNQKQLLKEADIFITHGGLTGVREAIFNGVPMLLYPETTDQYIASRQIAQAGAGIWLKSKPFCCAELENAIEKILKTQEYRENVKLLKAGFESAGGYGRSVEKIFDFKKAVNIL</sequence>
<dbReference type="Gene3D" id="3.40.50.2000">
    <property type="entry name" value="Glycogen Phosphorylase B"/>
    <property type="match status" value="2"/>
</dbReference>
<accession>A0A1V4SPN1</accession>
<dbReference type="RefSeq" id="WP_080063537.1">
    <property type="nucleotide sequence ID" value="NZ_MZGX01000005.1"/>
</dbReference>
<keyword evidence="3" id="KW-1185">Reference proteome</keyword>
<reference evidence="2 3" key="1">
    <citation type="submission" date="2017-03" db="EMBL/GenBank/DDBJ databases">
        <title>Genome sequence of Clostridium hungatei DSM 14427.</title>
        <authorList>
            <person name="Poehlein A."/>
            <person name="Daniel R."/>
        </authorList>
    </citation>
    <scope>NUCLEOTIDE SEQUENCE [LARGE SCALE GENOMIC DNA]</scope>
    <source>
        <strain evidence="2 3">DSM 14427</strain>
    </source>
</reference>
<gene>
    <name evidence="2" type="primary">rebG</name>
    <name evidence="2" type="ORF">CLHUN_10940</name>
</gene>
<dbReference type="GO" id="GO:0016758">
    <property type="term" value="F:hexosyltransferase activity"/>
    <property type="evidence" value="ECO:0007669"/>
    <property type="project" value="UniProtKB-ARBA"/>
</dbReference>
<dbReference type="PANTHER" id="PTHR48050">
    <property type="entry name" value="STEROL 3-BETA-GLUCOSYLTRANSFERASE"/>
    <property type="match status" value="1"/>
</dbReference>
<dbReference type="InterPro" id="IPR050426">
    <property type="entry name" value="Glycosyltransferase_28"/>
</dbReference>
<evidence type="ECO:0000313" key="3">
    <source>
        <dbReference type="Proteomes" id="UP000191554"/>
    </source>
</evidence>
<comment type="caution">
    <text evidence="2">The sequence shown here is derived from an EMBL/GenBank/DDBJ whole genome shotgun (WGS) entry which is preliminary data.</text>
</comment>
<dbReference type="GO" id="GO:0017000">
    <property type="term" value="P:antibiotic biosynthetic process"/>
    <property type="evidence" value="ECO:0007669"/>
    <property type="project" value="UniProtKB-ARBA"/>
</dbReference>
<dbReference type="EMBL" id="MZGX01000005">
    <property type="protein sequence ID" value="OPX45207.1"/>
    <property type="molecule type" value="Genomic_DNA"/>
</dbReference>
<dbReference type="InterPro" id="IPR002213">
    <property type="entry name" value="UDP_glucos_trans"/>
</dbReference>
<organism evidence="2 3">
    <name type="scientific">Ruminiclostridium hungatei</name>
    <name type="common">Clostridium hungatei</name>
    <dbReference type="NCBI Taxonomy" id="48256"/>
    <lineage>
        <taxon>Bacteria</taxon>
        <taxon>Bacillati</taxon>
        <taxon>Bacillota</taxon>
        <taxon>Clostridia</taxon>
        <taxon>Eubacteriales</taxon>
        <taxon>Oscillospiraceae</taxon>
        <taxon>Ruminiclostridium</taxon>
    </lineage>
</organism>
<evidence type="ECO:0000259" key="1">
    <source>
        <dbReference type="Pfam" id="PF06722"/>
    </source>
</evidence>
<dbReference type="AlphaFoldDB" id="A0A1V4SPN1"/>
<evidence type="ECO:0000313" key="2">
    <source>
        <dbReference type="EMBL" id="OPX45207.1"/>
    </source>
</evidence>
<dbReference type="CDD" id="cd03784">
    <property type="entry name" value="GT1_Gtf-like"/>
    <property type="match status" value="1"/>
</dbReference>
<keyword evidence="2" id="KW-0456">Lyase</keyword>